<gene>
    <name evidence="3" type="ORF">ACFOET_11190</name>
</gene>
<proteinExistence type="predicted"/>
<evidence type="ECO:0008006" key="5">
    <source>
        <dbReference type="Google" id="ProtNLM"/>
    </source>
</evidence>
<sequence>MKRKLIIFTLTLFIKVSLCQAQTNTFPPNGNVGIGTATPTTLLEIKKAAQTGAENLLKLSVSDAPDDFFTISNGTSSDGRFAPWIKGTKVSDNGVALFLSGSIGDGVVDNGTNPVVAFDARLTTGKVNHRPLFVWQSYSTRYMTMLSDGSVGIGTTNPQARLAVNGNILAKEVKVKTDISVPDYVFEPGYELQALADVEAYVKTHKHLPEIPSAADIQRDGLDLAEMNLLLLKKVEELTLHLIGKERKLNELSKRLDLLEADKAKRLIR</sequence>
<comment type="caution">
    <text evidence="3">The sequence shown here is derived from an EMBL/GenBank/DDBJ whole genome shotgun (WGS) entry which is preliminary data.</text>
</comment>
<feature type="chain" id="PRO_5045612799" description="Peptidase S74 domain-containing protein" evidence="2">
    <location>
        <begin position="22"/>
        <end position="269"/>
    </location>
</feature>
<keyword evidence="4" id="KW-1185">Reference proteome</keyword>
<feature type="signal peptide" evidence="2">
    <location>
        <begin position="1"/>
        <end position="21"/>
    </location>
</feature>
<name>A0ABV7JMQ9_9SPHI</name>
<dbReference type="EMBL" id="JBHRTA010000034">
    <property type="protein sequence ID" value="MFC3198175.1"/>
    <property type="molecule type" value="Genomic_DNA"/>
</dbReference>
<evidence type="ECO:0000313" key="4">
    <source>
        <dbReference type="Proteomes" id="UP001595526"/>
    </source>
</evidence>
<keyword evidence="2" id="KW-0732">Signal</keyword>
<evidence type="ECO:0000313" key="3">
    <source>
        <dbReference type="EMBL" id="MFC3198175.1"/>
    </source>
</evidence>
<evidence type="ECO:0000256" key="1">
    <source>
        <dbReference type="SAM" id="Coils"/>
    </source>
</evidence>
<dbReference type="RefSeq" id="WP_379022579.1">
    <property type="nucleotide sequence ID" value="NZ_JBHRTA010000034.1"/>
</dbReference>
<reference evidence="4" key="1">
    <citation type="journal article" date="2019" name="Int. J. Syst. Evol. Microbiol.">
        <title>The Global Catalogue of Microorganisms (GCM) 10K type strain sequencing project: providing services to taxonomists for standard genome sequencing and annotation.</title>
        <authorList>
            <consortium name="The Broad Institute Genomics Platform"/>
            <consortium name="The Broad Institute Genome Sequencing Center for Infectious Disease"/>
            <person name="Wu L."/>
            <person name="Ma J."/>
        </authorList>
    </citation>
    <scope>NUCLEOTIDE SEQUENCE [LARGE SCALE GENOMIC DNA]</scope>
    <source>
        <strain evidence="4">KCTC 52416</strain>
    </source>
</reference>
<protein>
    <recommendedName>
        <fullName evidence="5">Peptidase S74 domain-containing protein</fullName>
    </recommendedName>
</protein>
<feature type="coiled-coil region" evidence="1">
    <location>
        <begin position="235"/>
        <end position="262"/>
    </location>
</feature>
<evidence type="ECO:0000256" key="2">
    <source>
        <dbReference type="SAM" id="SignalP"/>
    </source>
</evidence>
<dbReference type="Proteomes" id="UP001595526">
    <property type="component" value="Unassembled WGS sequence"/>
</dbReference>
<keyword evidence="1" id="KW-0175">Coiled coil</keyword>
<organism evidence="3 4">
    <name type="scientific">Parapedobacter deserti</name>
    <dbReference type="NCBI Taxonomy" id="1912957"/>
    <lineage>
        <taxon>Bacteria</taxon>
        <taxon>Pseudomonadati</taxon>
        <taxon>Bacteroidota</taxon>
        <taxon>Sphingobacteriia</taxon>
        <taxon>Sphingobacteriales</taxon>
        <taxon>Sphingobacteriaceae</taxon>
        <taxon>Parapedobacter</taxon>
    </lineage>
</organism>
<accession>A0ABV7JMQ9</accession>